<evidence type="ECO:0000313" key="6">
    <source>
        <dbReference type="Proteomes" id="UP000054307"/>
    </source>
</evidence>
<evidence type="ECO:0000259" key="2">
    <source>
        <dbReference type="Pfam" id="PF14018"/>
    </source>
</evidence>
<keyword evidence="1" id="KW-1133">Transmembrane helix</keyword>
<accession>A0A124FC20</accession>
<dbReference type="Proteomes" id="UP000054015">
    <property type="component" value="Unassembled WGS sequence"/>
</dbReference>
<keyword evidence="1" id="KW-0472">Membrane</keyword>
<evidence type="ECO:0000313" key="5">
    <source>
        <dbReference type="Proteomes" id="UP000054015"/>
    </source>
</evidence>
<dbReference type="Proteomes" id="UP000054307">
    <property type="component" value="Unassembled WGS sequence"/>
</dbReference>
<organism evidence="4 5">
    <name type="scientific">Archaeoglobus fulgidus</name>
    <dbReference type="NCBI Taxonomy" id="2234"/>
    <lineage>
        <taxon>Archaea</taxon>
        <taxon>Methanobacteriati</taxon>
        <taxon>Methanobacteriota</taxon>
        <taxon>Archaeoglobi</taxon>
        <taxon>Archaeoglobales</taxon>
        <taxon>Archaeoglobaceae</taxon>
        <taxon>Archaeoglobus</taxon>
    </lineage>
</organism>
<dbReference type="PATRIC" id="fig|2234.6.peg.1409"/>
<gene>
    <name evidence="3" type="ORF">XD40_0960</name>
    <name evidence="4" type="ORF">XD48_0460</name>
</gene>
<feature type="transmembrane region" description="Helical" evidence="1">
    <location>
        <begin position="6"/>
        <end position="27"/>
    </location>
</feature>
<evidence type="ECO:0000313" key="4">
    <source>
        <dbReference type="EMBL" id="KUK07284.1"/>
    </source>
</evidence>
<sequence length="103" mass="11810">MVTKRSLLKLYLLGIVTLGIYFIYWLVMVKRELNSLGANIPTCWLLIIPIANIYWLYKFAEGFVKVLKPGESAVLYFLLFWLVSIIMPAIVQSELNKLAERGG</sequence>
<dbReference type="GeneID" id="1484824"/>
<reference evidence="4" key="1">
    <citation type="journal article" date="2015" name="MBio">
        <title>Genome-resolved metagenomic analysis reveals roles for candidate phyla and other microbial community members in biogeochemical transformations in oil reservoirs.</title>
        <authorList>
            <person name="Hu P."/>
            <person name="Tom L."/>
            <person name="Singh A."/>
            <person name="Thomas B.C."/>
            <person name="Baker B.J."/>
            <person name="Piceno Y.M."/>
            <person name="Andersen G.L."/>
            <person name="Banfield J.F."/>
        </authorList>
    </citation>
    <scope>NUCLEOTIDE SEQUENCE [LARGE SCALE GENOMIC DNA]</scope>
    <source>
        <strain evidence="4">49_2300</strain>
        <strain evidence="3">49_95</strain>
    </source>
</reference>
<evidence type="ECO:0000256" key="1">
    <source>
        <dbReference type="SAM" id="Phobius"/>
    </source>
</evidence>
<dbReference type="EMBL" id="LGEX01000008">
    <property type="protein sequence ID" value="KUK07284.1"/>
    <property type="molecule type" value="Genomic_DNA"/>
</dbReference>
<dbReference type="Pfam" id="PF14018">
    <property type="entry name" value="DUF4234"/>
    <property type="match status" value="1"/>
</dbReference>
<dbReference type="OMA" id="PIANIYW"/>
<evidence type="ECO:0000313" key="3">
    <source>
        <dbReference type="EMBL" id="KUJ93829.1"/>
    </source>
</evidence>
<feature type="transmembrane region" description="Helical" evidence="1">
    <location>
        <begin position="73"/>
        <end position="91"/>
    </location>
</feature>
<feature type="domain" description="DUF4234" evidence="2">
    <location>
        <begin position="5"/>
        <end position="61"/>
    </location>
</feature>
<comment type="caution">
    <text evidence="4">The sequence shown here is derived from an EMBL/GenBank/DDBJ whole genome shotgun (WGS) entry which is preliminary data.</text>
</comment>
<protein>
    <recommendedName>
        <fullName evidence="2">DUF4234 domain-containing protein</fullName>
    </recommendedName>
</protein>
<proteinExistence type="predicted"/>
<dbReference type="EMBL" id="LGEQ01000014">
    <property type="protein sequence ID" value="KUJ93829.1"/>
    <property type="molecule type" value="Genomic_DNA"/>
</dbReference>
<name>A0A124FC20_ARCFL</name>
<dbReference type="InterPro" id="IPR025328">
    <property type="entry name" value="DUF4234"/>
</dbReference>
<keyword evidence="1" id="KW-0812">Transmembrane</keyword>
<dbReference type="AlphaFoldDB" id="A0A124FC20"/>
<reference evidence="5 6" key="2">
    <citation type="journal article" date="2015" name="MBio">
        <title>Genome-Resolved Metagenomic Analysis Reveals Roles for Candidate Phyla and Other Microbial Community Members in Biogeochemical Transformations in Oil Reservoirs.</title>
        <authorList>
            <person name="Hu P."/>
            <person name="Tom L."/>
            <person name="Singh A."/>
            <person name="Thomas B.C."/>
            <person name="Baker B.J."/>
            <person name="Piceno Y.M."/>
            <person name="Andersen G.L."/>
            <person name="Banfield J.F."/>
        </authorList>
    </citation>
    <scope>NUCLEOTIDE SEQUENCE [LARGE SCALE GENOMIC DNA]</scope>
</reference>
<feature type="transmembrane region" description="Helical" evidence="1">
    <location>
        <begin position="39"/>
        <end position="57"/>
    </location>
</feature>
<dbReference type="RefSeq" id="WP_010879095.1">
    <property type="nucleotide sequence ID" value="NZ_FJNF01000157.1"/>
</dbReference>